<dbReference type="GeneID" id="94829882"/>
<dbReference type="Gene3D" id="1.10.10.60">
    <property type="entry name" value="Homeodomain-like"/>
    <property type="match status" value="2"/>
</dbReference>
<dbReference type="SUPFAM" id="SSF46689">
    <property type="entry name" value="Homeodomain-like"/>
    <property type="match status" value="1"/>
</dbReference>
<dbReference type="InterPro" id="IPR050560">
    <property type="entry name" value="MYB_TF"/>
</dbReference>
<dbReference type="PANTHER" id="PTHR45614:SF253">
    <property type="entry name" value="CHROMOSOME UNDETERMINED SCAFFOLD_38, WHOLE GENOME SHOTGUN SEQUENCE"/>
    <property type="match status" value="1"/>
</dbReference>
<comment type="caution">
    <text evidence="4">The sequence shown here is derived from an EMBL/GenBank/DDBJ whole genome shotgun (WGS) entry which is preliminary data.</text>
</comment>
<dbReference type="CDD" id="cd00167">
    <property type="entry name" value="SANT"/>
    <property type="match status" value="1"/>
</dbReference>
<feature type="region of interest" description="Disordered" evidence="1">
    <location>
        <begin position="176"/>
        <end position="247"/>
    </location>
</feature>
<name>A0A1J4JCF0_9EUKA</name>
<feature type="domain" description="Myb-like" evidence="2">
    <location>
        <begin position="114"/>
        <end position="164"/>
    </location>
</feature>
<evidence type="ECO:0000313" key="4">
    <source>
        <dbReference type="EMBL" id="OHS96337.1"/>
    </source>
</evidence>
<sequence>MQYQHIQQQMQQQIQQQQQQQAFLNFNNNLSLNIGNPYQTMFFGNNATKIMKQRNRFTKEEDDYLKYLVEEDYFKNNNHTKICLNEEPNWNEIAVKMIGRTARQCRERYRNYLQPGINNGPWSQEEEELLEQKYREFGPQWCKLVKFFPNRSDVNIKNHYTCLLNRQSRINFINSSNSSSSAASVSNENIESSPLSSSSSYETSAETTRNVSPSESISSLNVTSMNMNYNERSNNNNNNNNNDKNTKMEENNENIEFNEEYYFFPQQQFDENNLNELNTFNEFNENVFFDDPFYSFDY</sequence>
<keyword evidence="5" id="KW-1185">Reference proteome</keyword>
<evidence type="ECO:0000259" key="2">
    <source>
        <dbReference type="PROSITE" id="PS50090"/>
    </source>
</evidence>
<protein>
    <submittedName>
        <fullName evidence="4">Myb-like DNA-binding domain containing protein</fullName>
    </submittedName>
</protein>
<dbReference type="GO" id="GO:0000981">
    <property type="term" value="F:DNA-binding transcription factor activity, RNA polymerase II-specific"/>
    <property type="evidence" value="ECO:0007669"/>
    <property type="project" value="TreeGrafter"/>
</dbReference>
<dbReference type="EMBL" id="MLAK01001182">
    <property type="protein sequence ID" value="OHS96337.1"/>
    <property type="molecule type" value="Genomic_DNA"/>
</dbReference>
<dbReference type="InterPro" id="IPR009057">
    <property type="entry name" value="Homeodomain-like_sf"/>
</dbReference>
<dbReference type="GO" id="GO:0000978">
    <property type="term" value="F:RNA polymerase II cis-regulatory region sequence-specific DNA binding"/>
    <property type="evidence" value="ECO:0007669"/>
    <property type="project" value="TreeGrafter"/>
</dbReference>
<dbReference type="GO" id="GO:0005634">
    <property type="term" value="C:nucleus"/>
    <property type="evidence" value="ECO:0007669"/>
    <property type="project" value="TreeGrafter"/>
</dbReference>
<dbReference type="InterPro" id="IPR001005">
    <property type="entry name" value="SANT/Myb"/>
</dbReference>
<feature type="domain" description="HTH myb-type" evidence="3">
    <location>
        <begin position="114"/>
        <end position="168"/>
    </location>
</feature>
<accession>A0A1J4JCF0</accession>
<dbReference type="PANTHER" id="PTHR45614">
    <property type="entry name" value="MYB PROTEIN-RELATED"/>
    <property type="match status" value="1"/>
</dbReference>
<dbReference type="InterPro" id="IPR017930">
    <property type="entry name" value="Myb_dom"/>
</dbReference>
<dbReference type="PROSITE" id="PS51294">
    <property type="entry name" value="HTH_MYB"/>
    <property type="match status" value="1"/>
</dbReference>
<feature type="compositionally biased region" description="Low complexity" evidence="1">
    <location>
        <begin position="226"/>
        <end position="243"/>
    </location>
</feature>
<dbReference type="Pfam" id="PF13921">
    <property type="entry name" value="Myb_DNA-bind_6"/>
    <property type="match status" value="1"/>
</dbReference>
<proteinExistence type="predicted"/>
<organism evidence="4 5">
    <name type="scientific">Tritrichomonas foetus</name>
    <dbReference type="NCBI Taxonomy" id="1144522"/>
    <lineage>
        <taxon>Eukaryota</taxon>
        <taxon>Metamonada</taxon>
        <taxon>Parabasalia</taxon>
        <taxon>Tritrichomonadida</taxon>
        <taxon>Tritrichomonadidae</taxon>
        <taxon>Tritrichomonas</taxon>
    </lineage>
</organism>
<evidence type="ECO:0000256" key="1">
    <source>
        <dbReference type="SAM" id="MobiDB-lite"/>
    </source>
</evidence>
<evidence type="ECO:0000259" key="3">
    <source>
        <dbReference type="PROSITE" id="PS51294"/>
    </source>
</evidence>
<dbReference type="PROSITE" id="PS50090">
    <property type="entry name" value="MYB_LIKE"/>
    <property type="match status" value="2"/>
</dbReference>
<dbReference type="VEuPathDB" id="TrichDB:TRFO_09980"/>
<dbReference type="SMART" id="SM00717">
    <property type="entry name" value="SANT"/>
    <property type="match status" value="2"/>
</dbReference>
<feature type="domain" description="Myb-like" evidence="2">
    <location>
        <begin position="49"/>
        <end position="113"/>
    </location>
</feature>
<dbReference type="RefSeq" id="XP_068349474.1">
    <property type="nucleotide sequence ID" value="XM_068495178.1"/>
</dbReference>
<reference evidence="4" key="1">
    <citation type="submission" date="2016-10" db="EMBL/GenBank/DDBJ databases">
        <authorList>
            <person name="Benchimol M."/>
            <person name="Almeida L.G."/>
            <person name="Vasconcelos A.T."/>
            <person name="Perreira-Neves A."/>
            <person name="Rosa I.A."/>
            <person name="Tasca T."/>
            <person name="Bogo M.R."/>
            <person name="de Souza W."/>
        </authorList>
    </citation>
    <scope>NUCLEOTIDE SEQUENCE [LARGE SCALE GENOMIC DNA]</scope>
    <source>
        <strain evidence="4">K</strain>
    </source>
</reference>
<evidence type="ECO:0000313" key="5">
    <source>
        <dbReference type="Proteomes" id="UP000179807"/>
    </source>
</evidence>
<feature type="compositionally biased region" description="Polar residues" evidence="1">
    <location>
        <begin position="207"/>
        <end position="225"/>
    </location>
</feature>
<feature type="compositionally biased region" description="Low complexity" evidence="1">
    <location>
        <begin position="176"/>
        <end position="206"/>
    </location>
</feature>
<gene>
    <name evidence="4" type="ORF">TRFO_09980</name>
</gene>
<dbReference type="Proteomes" id="UP000179807">
    <property type="component" value="Unassembled WGS sequence"/>
</dbReference>
<dbReference type="AlphaFoldDB" id="A0A1J4JCF0"/>